<protein>
    <submittedName>
        <fullName evidence="1">Uncharacterized protein</fullName>
    </submittedName>
</protein>
<evidence type="ECO:0000313" key="1">
    <source>
        <dbReference type="EMBL" id="KAF8377647.1"/>
    </source>
</evidence>
<gene>
    <name evidence="1" type="ORF">HHK36_031030</name>
</gene>
<reference evidence="1 2" key="1">
    <citation type="submission" date="2020-04" db="EMBL/GenBank/DDBJ databases">
        <title>Plant Genome Project.</title>
        <authorList>
            <person name="Zhang R.-G."/>
        </authorList>
    </citation>
    <scope>NUCLEOTIDE SEQUENCE [LARGE SCALE GENOMIC DNA]</scope>
    <source>
        <strain evidence="1">YNK0</strain>
        <tissue evidence="1">Leaf</tissue>
    </source>
</reference>
<dbReference type="EMBL" id="JABCRI010000024">
    <property type="protein sequence ID" value="KAF8377647.1"/>
    <property type="molecule type" value="Genomic_DNA"/>
</dbReference>
<dbReference type="OrthoDB" id="10611178at2759"/>
<dbReference type="Proteomes" id="UP000655225">
    <property type="component" value="Unassembled WGS sequence"/>
</dbReference>
<sequence length="69" mass="7914">MGAPLKQEDLIPFTILKNSEESTCIFMDFDHVRNNLKLDDKVLRRMGSGPTYNINLSGDIKQMLQELET</sequence>
<evidence type="ECO:0000313" key="2">
    <source>
        <dbReference type="Proteomes" id="UP000655225"/>
    </source>
</evidence>
<name>A0A835CYU1_TETSI</name>
<dbReference type="AlphaFoldDB" id="A0A835CYU1"/>
<proteinExistence type="predicted"/>
<keyword evidence="2" id="KW-1185">Reference proteome</keyword>
<organism evidence="1 2">
    <name type="scientific">Tetracentron sinense</name>
    <name type="common">Spur-leaf</name>
    <dbReference type="NCBI Taxonomy" id="13715"/>
    <lineage>
        <taxon>Eukaryota</taxon>
        <taxon>Viridiplantae</taxon>
        <taxon>Streptophyta</taxon>
        <taxon>Embryophyta</taxon>
        <taxon>Tracheophyta</taxon>
        <taxon>Spermatophyta</taxon>
        <taxon>Magnoliopsida</taxon>
        <taxon>Trochodendrales</taxon>
        <taxon>Trochodendraceae</taxon>
        <taxon>Tetracentron</taxon>
    </lineage>
</organism>
<comment type="caution">
    <text evidence="1">The sequence shown here is derived from an EMBL/GenBank/DDBJ whole genome shotgun (WGS) entry which is preliminary data.</text>
</comment>
<accession>A0A835CYU1</accession>